<dbReference type="EMBL" id="MNAD01000696">
    <property type="protein sequence ID" value="OJT11006.1"/>
    <property type="molecule type" value="Genomic_DNA"/>
</dbReference>
<organism evidence="1 2">
    <name type="scientific">Trametes pubescens</name>
    <name type="common">White-rot fungus</name>
    <dbReference type="NCBI Taxonomy" id="154538"/>
    <lineage>
        <taxon>Eukaryota</taxon>
        <taxon>Fungi</taxon>
        <taxon>Dikarya</taxon>
        <taxon>Basidiomycota</taxon>
        <taxon>Agaricomycotina</taxon>
        <taxon>Agaricomycetes</taxon>
        <taxon>Polyporales</taxon>
        <taxon>Polyporaceae</taxon>
        <taxon>Trametes</taxon>
    </lineage>
</organism>
<protein>
    <submittedName>
        <fullName evidence="1">Uncharacterized protein</fullName>
    </submittedName>
</protein>
<evidence type="ECO:0000313" key="1">
    <source>
        <dbReference type="EMBL" id="OJT11006.1"/>
    </source>
</evidence>
<keyword evidence="2" id="KW-1185">Reference proteome</keyword>
<sequence length="300" mass="33865">MDFYYVDVVDYFRQLYKSAREHFGAAADSEYGPLGYGNPQKLLWLQIILCVHLSRDSLLSEEADALGVYFKCGLWSSVMQAADAEWALSTCNALSDDLETTGTSSAVRFVDQDRLLANKGYLIGKAMDREKPLTTVLLPAVTGEYRQVRLKQSRLTEESSDDVKATHTRYLQSANYFLLCARRALTSSLPANDLETVRAYTHDVLAKMTCTLLRLFVEDNVRTTIDSISISLVMSTLSNFEDAYVDVCIPDDLVPDIFNLVENLETASDYVDNYWVPRIEVEARTFKANVMRVKHKPSTT</sequence>
<comment type="caution">
    <text evidence="1">The sequence shown here is derived from an EMBL/GenBank/DDBJ whole genome shotgun (WGS) entry which is preliminary data.</text>
</comment>
<gene>
    <name evidence="1" type="ORF">TRAPUB_12460</name>
</gene>
<evidence type="ECO:0000313" key="2">
    <source>
        <dbReference type="Proteomes" id="UP000184267"/>
    </source>
</evidence>
<dbReference type="AlphaFoldDB" id="A0A1M2VTY5"/>
<accession>A0A1M2VTY5</accession>
<dbReference type="OrthoDB" id="2756327at2759"/>
<reference evidence="1 2" key="1">
    <citation type="submission" date="2016-10" db="EMBL/GenBank/DDBJ databases">
        <title>Genome sequence of the basidiomycete white-rot fungus Trametes pubescens.</title>
        <authorList>
            <person name="Makela M.R."/>
            <person name="Granchi Z."/>
            <person name="Peng M."/>
            <person name="De Vries R.P."/>
            <person name="Grigoriev I."/>
            <person name="Riley R."/>
            <person name="Hilden K."/>
        </authorList>
    </citation>
    <scope>NUCLEOTIDE SEQUENCE [LARGE SCALE GENOMIC DNA]</scope>
    <source>
        <strain evidence="1 2">FBCC735</strain>
    </source>
</reference>
<name>A0A1M2VTY5_TRAPU</name>
<proteinExistence type="predicted"/>
<dbReference type="Proteomes" id="UP000184267">
    <property type="component" value="Unassembled WGS sequence"/>
</dbReference>